<name>A0A133V217_9EURY</name>
<gene>
    <name evidence="18" type="ORF">AKJ42_00560</name>
</gene>
<keyword evidence="7 16" id="KW-1133">Transmembrane helix</keyword>
<evidence type="ECO:0000256" key="3">
    <source>
        <dbReference type="ARBA" id="ARBA00022475"/>
    </source>
</evidence>
<keyword evidence="9" id="KW-0406">Ion transport</keyword>
<evidence type="ECO:0000256" key="8">
    <source>
        <dbReference type="ARBA" id="ARBA00023004"/>
    </source>
</evidence>
<evidence type="ECO:0000256" key="11">
    <source>
        <dbReference type="ARBA" id="ARBA00023136"/>
    </source>
</evidence>
<keyword evidence="15" id="KW-0479">Metal-binding</keyword>
<feature type="transmembrane region" description="Helical" evidence="16">
    <location>
        <begin position="298"/>
        <end position="319"/>
    </location>
</feature>
<feature type="transmembrane region" description="Helical" evidence="16">
    <location>
        <begin position="435"/>
        <end position="461"/>
    </location>
</feature>
<dbReference type="GO" id="GO:0005886">
    <property type="term" value="C:plasma membrane"/>
    <property type="evidence" value="ECO:0007669"/>
    <property type="project" value="UniProtKB-SubCell"/>
</dbReference>
<dbReference type="InterPro" id="IPR030389">
    <property type="entry name" value="G_FEOB_dom"/>
</dbReference>
<dbReference type="PATRIC" id="fig|1698272.3.peg.296"/>
<keyword evidence="11 16" id="KW-0472">Membrane</keyword>
<dbReference type="PANTHER" id="PTHR43185">
    <property type="entry name" value="FERROUS IRON TRANSPORT PROTEIN B"/>
    <property type="match status" value="1"/>
</dbReference>
<feature type="binding site" evidence="15">
    <location>
        <position position="29"/>
    </location>
    <ligand>
        <name>Mg(2+)</name>
        <dbReference type="ChEBI" id="CHEBI:18420"/>
        <label>2</label>
    </ligand>
</feature>
<dbReference type="Gene3D" id="3.40.50.300">
    <property type="entry name" value="P-loop containing nucleotide triphosphate hydrolases"/>
    <property type="match status" value="1"/>
</dbReference>
<evidence type="ECO:0000256" key="15">
    <source>
        <dbReference type="PIRSR" id="PIRSR603373-2"/>
    </source>
</evidence>
<feature type="transmembrane region" description="Helical" evidence="16">
    <location>
        <begin position="631"/>
        <end position="652"/>
    </location>
</feature>
<keyword evidence="2" id="KW-0813">Transport</keyword>
<keyword evidence="5 16" id="KW-0812">Transmembrane</keyword>
<feature type="binding site" evidence="14">
    <location>
        <begin position="61"/>
        <end position="64"/>
    </location>
    <ligand>
        <name>GTP</name>
        <dbReference type="ChEBI" id="CHEBI:37565"/>
        <label>1</label>
    </ligand>
</feature>
<feature type="domain" description="FeoB-type G" evidence="17">
    <location>
        <begin position="8"/>
        <end position="170"/>
    </location>
</feature>
<evidence type="ECO:0000256" key="6">
    <source>
        <dbReference type="ARBA" id="ARBA00022741"/>
    </source>
</evidence>
<comment type="caution">
    <text evidence="18">The sequence shown here is derived from an EMBL/GenBank/DDBJ whole genome shotgun (WGS) entry which is preliminary data.</text>
</comment>
<evidence type="ECO:0000256" key="10">
    <source>
        <dbReference type="ARBA" id="ARBA00023134"/>
    </source>
</evidence>
<feature type="transmembrane region" description="Helical" evidence="16">
    <location>
        <begin position="579"/>
        <end position="597"/>
    </location>
</feature>
<feature type="transmembrane region" description="Helical" evidence="16">
    <location>
        <begin position="603"/>
        <end position="622"/>
    </location>
</feature>
<dbReference type="InterPro" id="IPR011640">
    <property type="entry name" value="Fe2_transport_prot_B_C"/>
</dbReference>
<dbReference type="GO" id="GO:0005525">
    <property type="term" value="F:GTP binding"/>
    <property type="evidence" value="ECO:0007669"/>
    <property type="project" value="UniProtKB-KW"/>
</dbReference>
<evidence type="ECO:0000256" key="9">
    <source>
        <dbReference type="ARBA" id="ARBA00023065"/>
    </source>
</evidence>
<feature type="binding site" evidence="14">
    <location>
        <begin position="15"/>
        <end position="22"/>
    </location>
    <ligand>
        <name>GTP</name>
        <dbReference type="ChEBI" id="CHEBI:37565"/>
        <label>1</label>
    </ligand>
</feature>
<dbReference type="InterPro" id="IPR005225">
    <property type="entry name" value="Small_GTP-bd"/>
</dbReference>
<evidence type="ECO:0000256" key="7">
    <source>
        <dbReference type="ARBA" id="ARBA00022989"/>
    </source>
</evidence>
<reference evidence="18 19" key="1">
    <citation type="journal article" date="2016" name="Sci. Rep.">
        <title>Metabolic traits of an uncultured archaeal lineage -MSBL1- from brine pools of the Red Sea.</title>
        <authorList>
            <person name="Mwirichia R."/>
            <person name="Alam I."/>
            <person name="Rashid M."/>
            <person name="Vinu M."/>
            <person name="Ba-Alawi W."/>
            <person name="Anthony Kamau A."/>
            <person name="Kamanda Ngugi D."/>
            <person name="Goker M."/>
            <person name="Klenk H.P."/>
            <person name="Bajic V."/>
            <person name="Stingl U."/>
        </authorList>
    </citation>
    <scope>NUCLEOTIDE SEQUENCE [LARGE SCALE GENOMIC DNA]</scope>
    <source>
        <strain evidence="18">SCGC-AAA261C02</strain>
    </source>
</reference>
<comment type="subcellular location">
    <subcellularLocation>
        <location evidence="1">Cell membrane</location>
        <topology evidence="1">Multi-pass membrane protein</topology>
    </subcellularLocation>
</comment>
<dbReference type="Pfam" id="PF02421">
    <property type="entry name" value="FeoB_N"/>
    <property type="match status" value="1"/>
</dbReference>
<evidence type="ECO:0000256" key="5">
    <source>
        <dbReference type="ARBA" id="ARBA00022692"/>
    </source>
</evidence>
<keyword evidence="15" id="KW-0460">Magnesium</keyword>
<keyword evidence="19" id="KW-1185">Reference proteome</keyword>
<evidence type="ECO:0000256" key="4">
    <source>
        <dbReference type="ARBA" id="ARBA00022496"/>
    </source>
</evidence>
<dbReference type="Pfam" id="PF07664">
    <property type="entry name" value="FeoB_C"/>
    <property type="match status" value="1"/>
</dbReference>
<dbReference type="Pfam" id="PF17910">
    <property type="entry name" value="FeoB_Cyto"/>
    <property type="match status" value="1"/>
</dbReference>
<dbReference type="InterPro" id="IPR003373">
    <property type="entry name" value="Fe2_transport_prot-B"/>
</dbReference>
<feature type="binding site" evidence="15">
    <location>
        <position position="30"/>
    </location>
    <ligand>
        <name>Mg(2+)</name>
        <dbReference type="ChEBI" id="CHEBI:18420"/>
        <label>2</label>
    </ligand>
</feature>
<evidence type="ECO:0000259" key="17">
    <source>
        <dbReference type="PROSITE" id="PS51711"/>
    </source>
</evidence>
<dbReference type="InterPro" id="IPR041069">
    <property type="entry name" value="FeoB_Cyto"/>
</dbReference>
<evidence type="ECO:0000256" key="14">
    <source>
        <dbReference type="PIRSR" id="PIRSR603373-1"/>
    </source>
</evidence>
<feature type="binding site" evidence="14">
    <location>
        <begin position="121"/>
        <end position="124"/>
    </location>
    <ligand>
        <name>GTP</name>
        <dbReference type="ChEBI" id="CHEBI:37565"/>
        <label>1</label>
    </ligand>
</feature>
<dbReference type="Gene3D" id="1.10.287.1770">
    <property type="match status" value="1"/>
</dbReference>
<dbReference type="InterPro" id="IPR027417">
    <property type="entry name" value="P-loop_NTPase"/>
</dbReference>
<sequence length="657" mass="70687">MEKEENASVTVGLAGNPNVGKSVIFHRVTGLGVIISNYPGTTVEVAEGDTNYKGEKIHVVDLPGIYSLGAVAEDELVARKEILEEDLDVIIDIIDATNLERNLYLTLQLLELERPMIIALNQYDAALQEGIKIDPKVLSEELGVQVIPTVATRGENVSKAFAKAIEFGSKGETPQKTVEMGKDLEKSIRKLTEVIDENLESTPFDIPPRGLAIKLLEGDSDVVELIPKSESGEIILEEARRLAKVIQEEHGERAAFRIARERHGIANLIAKKATKRTAVQPSFSERLGRWTTEPKTGVPIMIGVFLGLLALLFFGGGFLERILVDGWSDYVAPHLAGFFNWVAPNAELAEALDIGINLGVEGILAVMIPFILTFFLALAILEDSGYLPRMAFVMDSAMHKIGLHGKAVVPMLGGFGCNVPAIMATRGLNTRRERLISSFLITMIPCSARTAVILGTVGVFVGIFPALAIYGIVIGLILLVGLILNKALSGESSGMIMEIPPLRRPALKPVLFKTWTRMKSFIYFATPLLLLGSLLIGGLDASGAMNSIVNPLSPLTVGLLGLPAVTIIPLLYGLIRKEGALVLLVAVAGTSQLGGFMSPLQLFVFALVVTIYIPCIATFSALGKEIGWKEAILITLATIGLALLVGGLIYHLNPLGL</sequence>
<feature type="transmembrane region" description="Helical" evidence="16">
    <location>
        <begin position="362"/>
        <end position="381"/>
    </location>
</feature>
<dbReference type="NCBIfam" id="TIGR00231">
    <property type="entry name" value="small_GTP"/>
    <property type="match status" value="1"/>
</dbReference>
<dbReference type="InterPro" id="IPR050860">
    <property type="entry name" value="FeoB_GTPase"/>
</dbReference>
<dbReference type="AlphaFoldDB" id="A0A133V217"/>
<proteinExistence type="predicted"/>
<keyword evidence="4" id="KW-0410">Iron transport</keyword>
<keyword evidence="8" id="KW-0408">Iron</keyword>
<feature type="binding site" evidence="14">
    <location>
        <begin position="150"/>
        <end position="152"/>
    </location>
    <ligand>
        <name>GTP</name>
        <dbReference type="ChEBI" id="CHEBI:37565"/>
        <label>1</label>
    </ligand>
</feature>
<dbReference type="InterPro" id="IPR006073">
    <property type="entry name" value="GTP-bd"/>
</dbReference>
<feature type="transmembrane region" description="Helical" evidence="16">
    <location>
        <begin position="467"/>
        <end position="488"/>
    </location>
</feature>
<dbReference type="NCBIfam" id="TIGR00437">
    <property type="entry name" value="feoB"/>
    <property type="match status" value="1"/>
</dbReference>
<keyword evidence="3" id="KW-1003">Cell membrane</keyword>
<evidence type="ECO:0000256" key="12">
    <source>
        <dbReference type="ARBA" id="ARBA00031200"/>
    </source>
</evidence>
<protein>
    <recommendedName>
        <fullName evidence="12 13">Ferrous iron transport protein B</fullName>
    </recommendedName>
</protein>
<feature type="transmembrane region" description="Helical" evidence="16">
    <location>
        <begin position="521"/>
        <end position="539"/>
    </location>
</feature>
<feature type="transmembrane region" description="Helical" evidence="16">
    <location>
        <begin position="401"/>
        <end position="423"/>
    </location>
</feature>
<keyword evidence="10 14" id="KW-0342">GTP-binding</keyword>
<organism evidence="18 19">
    <name type="scientific">candidate division MSBL1 archaeon SCGC-AAA261C02</name>
    <dbReference type="NCBI Taxonomy" id="1698272"/>
    <lineage>
        <taxon>Archaea</taxon>
        <taxon>Methanobacteriati</taxon>
        <taxon>Methanobacteriota</taxon>
        <taxon>candidate division MSBL1</taxon>
    </lineage>
</organism>
<dbReference type="GO" id="GO:0046872">
    <property type="term" value="F:metal ion binding"/>
    <property type="evidence" value="ECO:0007669"/>
    <property type="project" value="UniProtKB-KW"/>
</dbReference>
<dbReference type="EMBL" id="LHXW01000003">
    <property type="protein sequence ID" value="KXB00497.1"/>
    <property type="molecule type" value="Genomic_DNA"/>
</dbReference>
<feature type="transmembrane region" description="Helical" evidence="16">
    <location>
        <begin position="551"/>
        <end position="572"/>
    </location>
</feature>
<evidence type="ECO:0000256" key="16">
    <source>
        <dbReference type="SAM" id="Phobius"/>
    </source>
</evidence>
<evidence type="ECO:0000313" key="18">
    <source>
        <dbReference type="EMBL" id="KXB00497.1"/>
    </source>
</evidence>
<keyword evidence="6 14" id="KW-0547">Nucleotide-binding</keyword>
<feature type="binding site" evidence="14">
    <location>
        <begin position="40"/>
        <end position="44"/>
    </location>
    <ligand>
        <name>GTP</name>
        <dbReference type="ChEBI" id="CHEBI:37565"/>
        <label>1</label>
    </ligand>
</feature>
<dbReference type="Proteomes" id="UP000070520">
    <property type="component" value="Unassembled WGS sequence"/>
</dbReference>
<dbReference type="PANTHER" id="PTHR43185:SF1">
    <property type="entry name" value="FE(2+) TRANSPORTER FEOB"/>
    <property type="match status" value="1"/>
</dbReference>
<evidence type="ECO:0000313" key="19">
    <source>
        <dbReference type="Proteomes" id="UP000070520"/>
    </source>
</evidence>
<evidence type="ECO:0000256" key="13">
    <source>
        <dbReference type="NCBIfam" id="TIGR00437"/>
    </source>
</evidence>
<dbReference type="PROSITE" id="PS51711">
    <property type="entry name" value="G_FEOB"/>
    <property type="match status" value="1"/>
</dbReference>
<evidence type="ECO:0000256" key="2">
    <source>
        <dbReference type="ARBA" id="ARBA00022448"/>
    </source>
</evidence>
<accession>A0A133V217</accession>
<evidence type="ECO:0000256" key="1">
    <source>
        <dbReference type="ARBA" id="ARBA00004651"/>
    </source>
</evidence>
<dbReference type="InterPro" id="IPR011642">
    <property type="entry name" value="Gate_dom"/>
</dbReference>
<dbReference type="Pfam" id="PF07670">
    <property type="entry name" value="Gate"/>
    <property type="match status" value="2"/>
</dbReference>
<dbReference type="PRINTS" id="PR00326">
    <property type="entry name" value="GTP1OBG"/>
</dbReference>
<dbReference type="SUPFAM" id="SSF52540">
    <property type="entry name" value="P-loop containing nucleoside triphosphate hydrolases"/>
    <property type="match status" value="1"/>
</dbReference>
<dbReference type="GO" id="GO:0015093">
    <property type="term" value="F:ferrous iron transmembrane transporter activity"/>
    <property type="evidence" value="ECO:0007669"/>
    <property type="project" value="UniProtKB-UniRule"/>
</dbReference>